<evidence type="ECO:0000259" key="4">
    <source>
        <dbReference type="PROSITE" id="PS51737"/>
    </source>
</evidence>
<feature type="domain" description="Recombinase" evidence="4">
    <location>
        <begin position="165"/>
        <end position="268"/>
    </location>
</feature>
<reference evidence="5 6" key="1">
    <citation type="submission" date="2022-06" db="EMBL/GenBank/DDBJ databases">
        <authorList>
            <person name="So Y."/>
        </authorList>
    </citation>
    <scope>NUCLEOTIDE SEQUENCE [LARGE SCALE GENOMIC DNA]</scope>
    <source>
        <strain evidence="5 6">STR3</strain>
    </source>
</reference>
<dbReference type="PANTHER" id="PTHR30461">
    <property type="entry name" value="DNA-INVERTASE FROM LAMBDOID PROPHAGE"/>
    <property type="match status" value="1"/>
</dbReference>
<dbReference type="RefSeq" id="WP_254181932.1">
    <property type="nucleotide sequence ID" value="NZ_JANARS010000005.1"/>
</dbReference>
<feature type="coiled-coil region" evidence="1">
    <location>
        <begin position="376"/>
        <end position="403"/>
    </location>
</feature>
<feature type="compositionally biased region" description="Low complexity" evidence="2">
    <location>
        <begin position="149"/>
        <end position="165"/>
    </location>
</feature>
<dbReference type="PROSITE" id="PS51736">
    <property type="entry name" value="RECOMBINASES_3"/>
    <property type="match status" value="1"/>
</dbReference>
<evidence type="ECO:0000256" key="2">
    <source>
        <dbReference type="SAM" id="MobiDB-lite"/>
    </source>
</evidence>
<dbReference type="EMBL" id="JANARS010000005">
    <property type="protein sequence ID" value="MCP3422738.1"/>
    <property type="molecule type" value="Genomic_DNA"/>
</dbReference>
<dbReference type="InterPro" id="IPR038109">
    <property type="entry name" value="DNA_bind_recomb_sf"/>
</dbReference>
<dbReference type="Gene3D" id="3.40.50.1390">
    <property type="entry name" value="Resolvase, N-terminal catalytic domain"/>
    <property type="match status" value="1"/>
</dbReference>
<dbReference type="Gene3D" id="3.90.1750.20">
    <property type="entry name" value="Putative Large Serine Recombinase, Chain B, Domain 2"/>
    <property type="match status" value="1"/>
</dbReference>
<dbReference type="Pfam" id="PF07508">
    <property type="entry name" value="Recombinase"/>
    <property type="match status" value="1"/>
</dbReference>
<sequence length="461" mass="50481">MAGTVNTPQRAFVYLRQSLDRTGSGAAVERQREDCLKLCAERGWDVARVFVDNDVSASSRKPRPEYGRMLEAVESGGADVVVAWHVDRLTRRLTELEGLIDLAQRTGLRIATVTGDVDLSTDAGRLVGRILASVARGEVERKGARQKRAQQQAAEQGRPAGGRRPFGYASDGVTVNEAEARHVRQAYADVMHGASLKSIAKRWNDAGALTTAGNAWDHTTVRRMLQNPRYAGLRTYRGEVVGPAVWPALVEAGTHETVRAILSVPERRTTLTTARKYLLPSIALCWKCGSDVMTGHTRHGRRVYVCRANKCISRKAEPVDEFVEAVVVERLSRPDAADLLRSSDTDELRGLQSRASGIRERLDDLATGLEEGILTLAAVRKSSARLKAELEATEAEIAAAVHTDALGPLVAAQDVVEAWSGLDIAQRRQVVDALMTVTLLKPESGRRDFDPETVRIGWRTP</sequence>
<dbReference type="SMART" id="SM00857">
    <property type="entry name" value="Resolvase"/>
    <property type="match status" value="1"/>
</dbReference>
<dbReference type="Proteomes" id="UP001204524">
    <property type="component" value="Unassembled WGS sequence"/>
</dbReference>
<gene>
    <name evidence="5" type="ORF">NCI01_13125</name>
</gene>
<comment type="caution">
    <text evidence="5">The sequence shown here is derived from an EMBL/GenBank/DDBJ whole genome shotgun (WGS) entry which is preliminary data.</text>
</comment>
<evidence type="ECO:0000313" key="5">
    <source>
        <dbReference type="EMBL" id="MCP3422738.1"/>
    </source>
</evidence>
<organism evidence="5 6">
    <name type="scientific">Nocardioides pinisoli</name>
    <dbReference type="NCBI Taxonomy" id="2950279"/>
    <lineage>
        <taxon>Bacteria</taxon>
        <taxon>Bacillati</taxon>
        <taxon>Actinomycetota</taxon>
        <taxon>Actinomycetes</taxon>
        <taxon>Propionibacteriales</taxon>
        <taxon>Nocardioidaceae</taxon>
        <taxon>Nocardioides</taxon>
    </lineage>
</organism>
<keyword evidence="6" id="KW-1185">Reference proteome</keyword>
<dbReference type="InterPro" id="IPR006119">
    <property type="entry name" value="Resolv_N"/>
</dbReference>
<keyword evidence="1" id="KW-0175">Coiled coil</keyword>
<evidence type="ECO:0000313" key="6">
    <source>
        <dbReference type="Proteomes" id="UP001204524"/>
    </source>
</evidence>
<name>A0ABT1L0F7_9ACTN</name>
<feature type="domain" description="Resolvase/invertase-type recombinase catalytic" evidence="3">
    <location>
        <begin position="10"/>
        <end position="157"/>
    </location>
</feature>
<feature type="region of interest" description="Disordered" evidence="2">
    <location>
        <begin position="141"/>
        <end position="168"/>
    </location>
</feature>
<proteinExistence type="predicted"/>
<dbReference type="InterPro" id="IPR011109">
    <property type="entry name" value="DNA_bind_recombinase_dom"/>
</dbReference>
<accession>A0ABT1L0F7</accession>
<evidence type="ECO:0000259" key="3">
    <source>
        <dbReference type="PROSITE" id="PS51736"/>
    </source>
</evidence>
<dbReference type="PANTHER" id="PTHR30461:SF23">
    <property type="entry name" value="DNA RECOMBINASE-RELATED"/>
    <property type="match status" value="1"/>
</dbReference>
<dbReference type="CDD" id="cd00338">
    <property type="entry name" value="Ser_Recombinase"/>
    <property type="match status" value="1"/>
</dbReference>
<dbReference type="InterPro" id="IPR036162">
    <property type="entry name" value="Resolvase-like_N_sf"/>
</dbReference>
<evidence type="ECO:0000256" key="1">
    <source>
        <dbReference type="SAM" id="Coils"/>
    </source>
</evidence>
<dbReference type="InterPro" id="IPR050639">
    <property type="entry name" value="SSR_resolvase"/>
</dbReference>
<dbReference type="Pfam" id="PF00239">
    <property type="entry name" value="Resolvase"/>
    <property type="match status" value="1"/>
</dbReference>
<dbReference type="PROSITE" id="PS51737">
    <property type="entry name" value="RECOMBINASE_DNA_BIND"/>
    <property type="match status" value="1"/>
</dbReference>
<dbReference type="SUPFAM" id="SSF53041">
    <property type="entry name" value="Resolvase-like"/>
    <property type="match status" value="1"/>
</dbReference>
<protein>
    <submittedName>
        <fullName evidence="5">Recombinase family protein</fullName>
    </submittedName>
</protein>